<evidence type="ECO:0000313" key="3">
    <source>
        <dbReference type="Proteomes" id="UP000095192"/>
    </source>
</evidence>
<accession>A0A1D3CSM5</accession>
<dbReference type="EMBL" id="JROU02002101">
    <property type="protein sequence ID" value="OEH74190.1"/>
    <property type="molecule type" value="Genomic_DNA"/>
</dbReference>
<reference evidence="2 3" key="1">
    <citation type="journal article" date="2016" name="BMC Genomics">
        <title>Comparative genomics reveals Cyclospora cayetanensis possesses coccidia-like metabolism and invasion components but unique surface antigens.</title>
        <authorList>
            <person name="Liu S."/>
            <person name="Wang L."/>
            <person name="Zheng H."/>
            <person name="Xu Z."/>
            <person name="Roellig D.M."/>
            <person name="Li N."/>
            <person name="Frace M.A."/>
            <person name="Tang K."/>
            <person name="Arrowood M.J."/>
            <person name="Moss D.M."/>
            <person name="Zhang L."/>
            <person name="Feng Y."/>
            <person name="Xiao L."/>
        </authorList>
    </citation>
    <scope>NUCLEOTIDE SEQUENCE [LARGE SCALE GENOMIC DNA]</scope>
    <source>
        <strain evidence="2 3">CHN_HEN01</strain>
    </source>
</reference>
<feature type="compositionally biased region" description="Polar residues" evidence="1">
    <location>
        <begin position="127"/>
        <end position="136"/>
    </location>
</feature>
<sequence>MASLDTVLTGSAAQRAAREELMQQEQSSQPPILDMGVGVVAMRVLALGVLTLSRRFESECDGEFSYTDQVRGGSCVSRMQRETQQTNITKPKLNLKGRPPPPKRLSGKPATWDAVSLGNAALQRGQSALQGNSGMSSRPLASEGSTQRERSGAPTWCLKIRRIFSYKQKLEECGSLKACLLVLSAVNGGGPLISGVKSEGKIGSLLDHVRVLDQRQRLPVRPPANLRTRYRVGGHGLANRLTAAALPL</sequence>
<dbReference type="VEuPathDB" id="ToxoDB:cyc_04404"/>
<evidence type="ECO:0000256" key="1">
    <source>
        <dbReference type="SAM" id="MobiDB-lite"/>
    </source>
</evidence>
<dbReference type="InParanoid" id="A0A1D3CSM5"/>
<feature type="region of interest" description="Disordered" evidence="1">
    <location>
        <begin position="127"/>
        <end position="148"/>
    </location>
</feature>
<proteinExistence type="predicted"/>
<organism evidence="2 3">
    <name type="scientific">Cyclospora cayetanensis</name>
    <dbReference type="NCBI Taxonomy" id="88456"/>
    <lineage>
        <taxon>Eukaryota</taxon>
        <taxon>Sar</taxon>
        <taxon>Alveolata</taxon>
        <taxon>Apicomplexa</taxon>
        <taxon>Conoidasida</taxon>
        <taxon>Coccidia</taxon>
        <taxon>Eucoccidiorida</taxon>
        <taxon>Eimeriorina</taxon>
        <taxon>Eimeriidae</taxon>
        <taxon>Cyclospora</taxon>
    </lineage>
</organism>
<evidence type="ECO:0000313" key="2">
    <source>
        <dbReference type="EMBL" id="OEH74190.1"/>
    </source>
</evidence>
<dbReference type="AlphaFoldDB" id="A0A1D3CSM5"/>
<gene>
    <name evidence="2" type="ORF">cyc_04404</name>
</gene>
<protein>
    <submittedName>
        <fullName evidence="2">Uncharacterized protein</fullName>
    </submittedName>
</protein>
<name>A0A1D3CSM5_9EIME</name>
<keyword evidence="3" id="KW-1185">Reference proteome</keyword>
<feature type="region of interest" description="Disordered" evidence="1">
    <location>
        <begin position="78"/>
        <end position="109"/>
    </location>
</feature>
<comment type="caution">
    <text evidence="2">The sequence shown here is derived from an EMBL/GenBank/DDBJ whole genome shotgun (WGS) entry which is preliminary data.</text>
</comment>
<dbReference type="Proteomes" id="UP000095192">
    <property type="component" value="Unassembled WGS sequence"/>
</dbReference>